<dbReference type="RefSeq" id="WP_127749387.1">
    <property type="nucleotide sequence ID" value="NZ_CP033219.1"/>
</dbReference>
<proteinExistence type="predicted"/>
<keyword evidence="3" id="KW-1185">Reference proteome</keyword>
<keyword evidence="1" id="KW-0732">Signal</keyword>
<dbReference type="AlphaFoldDB" id="A0A3T0N492"/>
<organism evidence="2 3">
    <name type="scientific">Parasedimentitalea marina</name>
    <dbReference type="NCBI Taxonomy" id="2483033"/>
    <lineage>
        <taxon>Bacteria</taxon>
        <taxon>Pseudomonadati</taxon>
        <taxon>Pseudomonadota</taxon>
        <taxon>Alphaproteobacteria</taxon>
        <taxon>Rhodobacterales</taxon>
        <taxon>Paracoccaceae</taxon>
        <taxon>Parasedimentitalea</taxon>
    </lineage>
</organism>
<evidence type="ECO:0000313" key="2">
    <source>
        <dbReference type="EMBL" id="AZV78838.1"/>
    </source>
</evidence>
<sequence length="124" mass="13536">MKHIILPLTLAALLAGPTYAQDTGQDADQAPSLMEQGMELFFEGLREEMAPALDDLQQLADEFAPAMQGFLQEMGPALAKIASEVDDWSTYEMPEILPNGDIIIRKKPTDGTVETPETDGQTDI</sequence>
<dbReference type="Proteomes" id="UP000283063">
    <property type="component" value="Chromosome"/>
</dbReference>
<evidence type="ECO:0000256" key="1">
    <source>
        <dbReference type="SAM" id="SignalP"/>
    </source>
</evidence>
<reference evidence="2 3" key="1">
    <citation type="submission" date="2018-10" db="EMBL/GenBank/DDBJ databases">
        <title>Parasedimentitalea marina sp. nov., a psychrophilic bacterium isolated from deep seawater of the New Britain Trench.</title>
        <authorList>
            <person name="Cao J."/>
        </authorList>
    </citation>
    <scope>NUCLEOTIDE SEQUENCE [LARGE SCALE GENOMIC DNA]</scope>
    <source>
        <strain evidence="2 3">W43</strain>
    </source>
</reference>
<dbReference type="EMBL" id="CP033219">
    <property type="protein sequence ID" value="AZV78838.1"/>
    <property type="molecule type" value="Genomic_DNA"/>
</dbReference>
<protein>
    <recommendedName>
        <fullName evidence="4">AAA+ family ATPase</fullName>
    </recommendedName>
</protein>
<evidence type="ECO:0008006" key="4">
    <source>
        <dbReference type="Google" id="ProtNLM"/>
    </source>
</evidence>
<dbReference type="KEGG" id="sedi:EBB79_13800"/>
<name>A0A3T0N492_9RHOB</name>
<feature type="signal peptide" evidence="1">
    <location>
        <begin position="1"/>
        <end position="20"/>
    </location>
</feature>
<feature type="chain" id="PRO_5019049176" description="AAA+ family ATPase" evidence="1">
    <location>
        <begin position="21"/>
        <end position="124"/>
    </location>
</feature>
<accession>A0A3T0N492</accession>
<gene>
    <name evidence="2" type="ORF">EBB79_13800</name>
</gene>
<dbReference type="OrthoDB" id="7308154at2"/>
<evidence type="ECO:0000313" key="3">
    <source>
        <dbReference type="Proteomes" id="UP000283063"/>
    </source>
</evidence>